<dbReference type="KEGG" id="paj:PAJ_0946"/>
<comment type="similarity">
    <text evidence="2">Belongs to the fimbrial protein family.</text>
</comment>
<evidence type="ECO:0000313" key="6">
    <source>
        <dbReference type="EMBL" id="BAK11026.1"/>
    </source>
</evidence>
<dbReference type="Proteomes" id="UP000006690">
    <property type="component" value="Chromosome"/>
</dbReference>
<dbReference type="AlphaFoldDB" id="A0A0H3KVD9"/>
<dbReference type="InterPro" id="IPR000259">
    <property type="entry name" value="Adhesion_dom_fimbrial"/>
</dbReference>
<dbReference type="EMBL" id="AP012032">
    <property type="protein sequence ID" value="BAK11026.1"/>
    <property type="molecule type" value="Genomic_DNA"/>
</dbReference>
<gene>
    <name evidence="6" type="ordered locus">PAJ_0946</name>
</gene>
<dbReference type="GO" id="GO:0009289">
    <property type="term" value="C:pilus"/>
    <property type="evidence" value="ECO:0007669"/>
    <property type="project" value="UniProtKB-SubCell"/>
</dbReference>
<dbReference type="InterPro" id="IPR036937">
    <property type="entry name" value="Adhesion_dom_fimbrial_sf"/>
</dbReference>
<evidence type="ECO:0000256" key="1">
    <source>
        <dbReference type="ARBA" id="ARBA00004561"/>
    </source>
</evidence>
<dbReference type="PANTHER" id="PTHR33420:SF12">
    <property type="entry name" value="FIMBRIN-LIKE PROTEIN FIMI-RELATED"/>
    <property type="match status" value="1"/>
</dbReference>
<evidence type="ECO:0000259" key="5">
    <source>
        <dbReference type="Pfam" id="PF00419"/>
    </source>
</evidence>
<dbReference type="GO" id="GO:0043709">
    <property type="term" value="P:cell adhesion involved in single-species biofilm formation"/>
    <property type="evidence" value="ECO:0007669"/>
    <property type="project" value="TreeGrafter"/>
</dbReference>
<accession>A0A0H3KVD9</accession>
<evidence type="ECO:0000313" key="7">
    <source>
        <dbReference type="Proteomes" id="UP000006690"/>
    </source>
</evidence>
<feature type="domain" description="Fimbrial-type adhesion" evidence="5">
    <location>
        <begin position="53"/>
        <end position="196"/>
    </location>
</feature>
<dbReference type="InterPro" id="IPR050263">
    <property type="entry name" value="Bact_Fimbrial_Adh_Pro"/>
</dbReference>
<proteinExistence type="inferred from homology"/>
<evidence type="ECO:0000256" key="4">
    <source>
        <dbReference type="ARBA" id="ARBA00023263"/>
    </source>
</evidence>
<protein>
    <submittedName>
        <fullName evidence="6">FimI fimbrial protein</fullName>
    </submittedName>
</protein>
<sequence>MRPQTLTSAFSISKTWWDSTMGYRMLVALLSLACFPLMAGQKWNVTLPGGRLSFSGEAIVAACQVDGVEKTVDMGQISSNRFRYAGEYSPAVPFDIRLVNCSPRASHHVSVAFRGLTDTRMPSALSVGDAEDTASGVAIALADDEGHPVSVNSPLEPVWTLLNGTLSLHFIARYVSTTASVKGGRVDATATFLITYF</sequence>
<evidence type="ECO:0000256" key="2">
    <source>
        <dbReference type="ARBA" id="ARBA00006671"/>
    </source>
</evidence>
<dbReference type="HOGENOM" id="CLU_088965_0_0_6"/>
<name>A0A0H3KVD9_PANAA</name>
<dbReference type="Gene3D" id="2.60.40.1090">
    <property type="entry name" value="Fimbrial-type adhesion domain"/>
    <property type="match status" value="1"/>
</dbReference>
<keyword evidence="3" id="KW-0732">Signal</keyword>
<comment type="subcellular location">
    <subcellularLocation>
        <location evidence="1">Fimbrium</location>
    </subcellularLocation>
</comment>
<dbReference type="SUPFAM" id="SSF49401">
    <property type="entry name" value="Bacterial adhesins"/>
    <property type="match status" value="1"/>
</dbReference>
<dbReference type="PATRIC" id="fig|932677.3.peg.1083"/>
<reference evidence="7" key="1">
    <citation type="journal article" date="2012" name="Appl. Microbiol. Biotechnol.">
        <title>The complete genome sequence of Pantoea ananatis AJ13355, an organism with great biotechnological potential.</title>
        <authorList>
            <person name="Hara Y."/>
            <person name="Kadotani N."/>
            <person name="Izui H."/>
            <person name="Katashkina J.I."/>
            <person name="Kuvaeva T.M."/>
            <person name="Andreeva I.G."/>
            <person name="Golubeva L.I."/>
            <person name="Malko D.B."/>
            <person name="Makeev V.J."/>
            <person name="Mashko S.V."/>
            <person name="Kozlov Y.I."/>
        </authorList>
    </citation>
    <scope>NUCLEOTIDE SEQUENCE [LARGE SCALE GENOMIC DNA]</scope>
    <source>
        <strain evidence="7">AJ13355</strain>
    </source>
</reference>
<dbReference type="Pfam" id="PF00419">
    <property type="entry name" value="Fimbrial"/>
    <property type="match status" value="1"/>
</dbReference>
<dbReference type="InterPro" id="IPR008966">
    <property type="entry name" value="Adhesion_dom_sf"/>
</dbReference>
<dbReference type="OrthoDB" id="6052505at2"/>
<keyword evidence="4" id="KW-0281">Fimbrium</keyword>
<dbReference type="eggNOG" id="COG3539">
    <property type="taxonomic scope" value="Bacteria"/>
</dbReference>
<evidence type="ECO:0000256" key="3">
    <source>
        <dbReference type="ARBA" id="ARBA00022729"/>
    </source>
</evidence>
<dbReference type="PANTHER" id="PTHR33420">
    <property type="entry name" value="FIMBRIAL SUBUNIT ELFA-RELATED"/>
    <property type="match status" value="1"/>
</dbReference>
<organism evidence="6 7">
    <name type="scientific">Pantoea ananatis (strain AJ13355)</name>
    <dbReference type="NCBI Taxonomy" id="932677"/>
    <lineage>
        <taxon>Bacteria</taxon>
        <taxon>Pseudomonadati</taxon>
        <taxon>Pseudomonadota</taxon>
        <taxon>Gammaproteobacteria</taxon>
        <taxon>Enterobacterales</taxon>
        <taxon>Erwiniaceae</taxon>
        <taxon>Pantoea</taxon>
    </lineage>
</organism>